<gene>
    <name evidence="3" type="ORF">TTHERM_000941378</name>
</gene>
<evidence type="ECO:0000256" key="1">
    <source>
        <dbReference type="SAM" id="Coils"/>
    </source>
</evidence>
<dbReference type="GeneID" id="24441167"/>
<dbReference type="InParanoid" id="W7X493"/>
<sequence>MLQHNKSDNKMKKDIPDLTPDEEIKQIKEYISQVFFKENEDKQIKQQLLIDIEELDKDDMKLDGDFYFHLYNIYQKIFSRQQQNLKEFKEFSTKIEDQRKQIEDKDQQIIKILDEHTSYKLDGIKSNLQLIDQQFIQLEKEFNTTKEDLDEHVSQICQTVEKTKDDFYKSIEGANLYLKTNKDYVQQIKDEQEAKKQKIQEYKRQQDEIKKEMNKTEKMLDNICQQMSAKASEETQNYQLEQKKRENQQLQAQREKLDEQLSRKRLEFQNLIKSDEIVQKRQAWITQEVAYKFVKGRQKEQLKNEYESLLTEYNQLREKVSTTQSNIAKINQETALCRRKRELQTYVNLFLLFIIIIILFTFLYKFY</sequence>
<evidence type="ECO:0000313" key="4">
    <source>
        <dbReference type="Proteomes" id="UP000009168"/>
    </source>
</evidence>
<dbReference type="KEGG" id="tet:TTHERM_000941378"/>
<keyword evidence="2" id="KW-0472">Membrane</keyword>
<dbReference type="AlphaFoldDB" id="W7X493"/>
<name>W7X493_TETTS</name>
<keyword evidence="4" id="KW-1185">Reference proteome</keyword>
<dbReference type="EMBL" id="GG662264">
    <property type="protein sequence ID" value="EWS71223.1"/>
    <property type="molecule type" value="Genomic_DNA"/>
</dbReference>
<organism evidence="3 4">
    <name type="scientific">Tetrahymena thermophila (strain SB210)</name>
    <dbReference type="NCBI Taxonomy" id="312017"/>
    <lineage>
        <taxon>Eukaryota</taxon>
        <taxon>Sar</taxon>
        <taxon>Alveolata</taxon>
        <taxon>Ciliophora</taxon>
        <taxon>Intramacronucleata</taxon>
        <taxon>Oligohymenophorea</taxon>
        <taxon>Hymenostomatida</taxon>
        <taxon>Tetrahymenina</taxon>
        <taxon>Tetrahymenidae</taxon>
        <taxon>Tetrahymena</taxon>
    </lineage>
</organism>
<keyword evidence="2" id="KW-0812">Transmembrane</keyword>
<feature type="transmembrane region" description="Helical" evidence="2">
    <location>
        <begin position="346"/>
        <end position="364"/>
    </location>
</feature>
<accession>W7X493</accession>
<protein>
    <submittedName>
        <fullName evidence="3">Cyclic nucleotide-binding domain protein</fullName>
    </submittedName>
</protein>
<evidence type="ECO:0000256" key="2">
    <source>
        <dbReference type="SAM" id="Phobius"/>
    </source>
</evidence>
<dbReference type="RefSeq" id="XP_012656244.1">
    <property type="nucleotide sequence ID" value="XM_012800790.1"/>
</dbReference>
<evidence type="ECO:0000313" key="3">
    <source>
        <dbReference type="EMBL" id="EWS71223.1"/>
    </source>
</evidence>
<feature type="coiled-coil region" evidence="1">
    <location>
        <begin position="88"/>
        <end position="115"/>
    </location>
</feature>
<keyword evidence="2" id="KW-1133">Transmembrane helix</keyword>
<keyword evidence="1" id="KW-0175">Coiled coil</keyword>
<proteinExistence type="predicted"/>
<dbReference type="Proteomes" id="UP000009168">
    <property type="component" value="Unassembled WGS sequence"/>
</dbReference>
<reference evidence="4" key="1">
    <citation type="journal article" date="2006" name="PLoS Biol.">
        <title>Macronuclear genome sequence of the ciliate Tetrahymena thermophila, a model eukaryote.</title>
        <authorList>
            <person name="Eisen J.A."/>
            <person name="Coyne R.S."/>
            <person name="Wu M."/>
            <person name="Wu D."/>
            <person name="Thiagarajan M."/>
            <person name="Wortman J.R."/>
            <person name="Badger J.H."/>
            <person name="Ren Q."/>
            <person name="Amedeo P."/>
            <person name="Jones K.M."/>
            <person name="Tallon L.J."/>
            <person name="Delcher A.L."/>
            <person name="Salzberg S.L."/>
            <person name="Silva J.C."/>
            <person name="Haas B.J."/>
            <person name="Majoros W.H."/>
            <person name="Farzad M."/>
            <person name="Carlton J.M."/>
            <person name="Smith R.K. Jr."/>
            <person name="Garg J."/>
            <person name="Pearlman R.E."/>
            <person name="Karrer K.M."/>
            <person name="Sun L."/>
            <person name="Manning G."/>
            <person name="Elde N.C."/>
            <person name="Turkewitz A.P."/>
            <person name="Asai D.J."/>
            <person name="Wilkes D.E."/>
            <person name="Wang Y."/>
            <person name="Cai H."/>
            <person name="Collins K."/>
            <person name="Stewart B.A."/>
            <person name="Lee S.R."/>
            <person name="Wilamowska K."/>
            <person name="Weinberg Z."/>
            <person name="Ruzzo W.L."/>
            <person name="Wloga D."/>
            <person name="Gaertig J."/>
            <person name="Frankel J."/>
            <person name="Tsao C.-C."/>
            <person name="Gorovsky M.A."/>
            <person name="Keeling P.J."/>
            <person name="Waller R.F."/>
            <person name="Patron N.J."/>
            <person name="Cherry J.M."/>
            <person name="Stover N.A."/>
            <person name="Krieger C.J."/>
            <person name="del Toro C."/>
            <person name="Ryder H.F."/>
            <person name="Williamson S.C."/>
            <person name="Barbeau R.A."/>
            <person name="Hamilton E.P."/>
            <person name="Orias E."/>
        </authorList>
    </citation>
    <scope>NUCLEOTIDE SEQUENCE [LARGE SCALE GENOMIC DNA]</scope>
    <source>
        <strain evidence="4">SB210</strain>
    </source>
</reference>
<feature type="coiled-coil region" evidence="1">
    <location>
        <begin position="299"/>
        <end position="333"/>
    </location>
</feature>
<feature type="coiled-coil region" evidence="1">
    <location>
        <begin position="181"/>
        <end position="274"/>
    </location>
</feature>